<dbReference type="Proteomes" id="UP000014540">
    <property type="component" value="Unassembled WGS sequence"/>
</dbReference>
<dbReference type="AlphaFoldDB" id="S3UUB5"/>
<protein>
    <submittedName>
        <fullName evidence="2">Uncharacterized protein</fullName>
    </submittedName>
</protein>
<gene>
    <name evidence="2" type="ORF">LEP1GSC058_2879</name>
</gene>
<feature type="region of interest" description="Disordered" evidence="1">
    <location>
        <begin position="25"/>
        <end position="65"/>
    </location>
</feature>
<dbReference type="STRING" id="1193011.LEP1GSC058_2879"/>
<accession>S3UUB5</accession>
<evidence type="ECO:0000313" key="2">
    <source>
        <dbReference type="EMBL" id="EPG72848.1"/>
    </source>
</evidence>
<name>S3UUB5_9LEPT</name>
<proteinExistence type="predicted"/>
<comment type="caution">
    <text evidence="2">The sequence shown here is derived from an EMBL/GenBank/DDBJ whole genome shotgun (WGS) entry which is preliminary data.</text>
</comment>
<reference evidence="2" key="1">
    <citation type="submission" date="2013-04" db="EMBL/GenBank/DDBJ databases">
        <authorList>
            <person name="Harkins D.M."/>
            <person name="Durkin A.S."/>
            <person name="Selengut J.D."/>
            <person name="Sanka R."/>
            <person name="DePew J."/>
            <person name="Purushe J."/>
            <person name="Ahmed A."/>
            <person name="van der Linden H."/>
            <person name="Goris M.G.A."/>
            <person name="Hartskeerl R.A."/>
            <person name="Vinetz J.M."/>
            <person name="Sutton G.G."/>
            <person name="Nelson W.C."/>
            <person name="Fouts D.E."/>
        </authorList>
    </citation>
    <scope>NUCLEOTIDE SEQUENCE [LARGE SCALE GENOMIC DNA]</scope>
    <source>
        <strain evidence="2">BUT 6</strain>
    </source>
</reference>
<feature type="compositionally biased region" description="Basic and acidic residues" evidence="1">
    <location>
        <begin position="25"/>
        <end position="39"/>
    </location>
</feature>
<evidence type="ECO:0000313" key="3">
    <source>
        <dbReference type="Proteomes" id="UP000014540"/>
    </source>
</evidence>
<evidence type="ECO:0000256" key="1">
    <source>
        <dbReference type="SAM" id="MobiDB-lite"/>
    </source>
</evidence>
<keyword evidence="3" id="KW-1185">Reference proteome</keyword>
<sequence length="65" mass="7420">MKEGINLSNVPAKGRNSYKEIREKKRFSIGDKSDKEPGYRRFAPAPTQEGRGLKSLAEYRIDHPT</sequence>
<organism evidence="2 3">
    <name type="scientific">Leptospira fainei serovar Hurstbridge str. BUT 6</name>
    <dbReference type="NCBI Taxonomy" id="1193011"/>
    <lineage>
        <taxon>Bacteria</taxon>
        <taxon>Pseudomonadati</taxon>
        <taxon>Spirochaetota</taxon>
        <taxon>Spirochaetia</taxon>
        <taxon>Leptospirales</taxon>
        <taxon>Leptospiraceae</taxon>
        <taxon>Leptospira</taxon>
    </lineage>
</organism>
<dbReference type="EMBL" id="AKWZ02000010">
    <property type="protein sequence ID" value="EPG72848.1"/>
    <property type="molecule type" value="Genomic_DNA"/>
</dbReference>